<comment type="caution">
    <text evidence="2">The sequence shown here is derived from an EMBL/GenBank/DDBJ whole genome shotgun (WGS) entry which is preliminary data.</text>
</comment>
<dbReference type="OrthoDB" id="3171385at2759"/>
<dbReference type="AlphaFoldDB" id="A0A550CIC8"/>
<feature type="region of interest" description="Disordered" evidence="1">
    <location>
        <begin position="1"/>
        <end position="137"/>
    </location>
</feature>
<accession>A0A550CIC8</accession>
<gene>
    <name evidence="2" type="ORF">BD626DRAFT_400913</name>
</gene>
<dbReference type="Proteomes" id="UP000320762">
    <property type="component" value="Unassembled WGS sequence"/>
</dbReference>
<evidence type="ECO:0000313" key="2">
    <source>
        <dbReference type="EMBL" id="TRM64504.1"/>
    </source>
</evidence>
<dbReference type="STRING" id="97359.A0A550CIC8"/>
<organism evidence="2 3">
    <name type="scientific">Schizophyllum amplum</name>
    <dbReference type="NCBI Taxonomy" id="97359"/>
    <lineage>
        <taxon>Eukaryota</taxon>
        <taxon>Fungi</taxon>
        <taxon>Dikarya</taxon>
        <taxon>Basidiomycota</taxon>
        <taxon>Agaricomycotina</taxon>
        <taxon>Agaricomycetes</taxon>
        <taxon>Agaricomycetidae</taxon>
        <taxon>Agaricales</taxon>
        <taxon>Schizophyllaceae</taxon>
        <taxon>Schizophyllum</taxon>
    </lineage>
</organism>
<feature type="compositionally biased region" description="Low complexity" evidence="1">
    <location>
        <begin position="103"/>
        <end position="131"/>
    </location>
</feature>
<protein>
    <submittedName>
        <fullName evidence="2">Uncharacterized protein</fullName>
    </submittedName>
</protein>
<feature type="compositionally biased region" description="Low complexity" evidence="1">
    <location>
        <begin position="83"/>
        <end position="92"/>
    </location>
</feature>
<evidence type="ECO:0000313" key="3">
    <source>
        <dbReference type="Proteomes" id="UP000320762"/>
    </source>
</evidence>
<sequence length="364" mass="36669">MSSSIQFPTPPSQPLSPISQNAPATMPGGLAPLTSKSGSVNPPPATMQGPPQYAAPIKQSASAPPTKQGPPPTTKQGPPPAAKPAGLGTKPPSAGKAPQPVRQATAPPKQTSAPAKPASAPPKQGAGPAKQNTGPSTPAMCSYCHQKPCHSGFAHCSKTCAKQSAALCDFCRKKDKYPGFDFCGKRCAARAAQTGQAVKRSTKGPLSGPLGNILSALSANVGNLGNAVNTSGLDPLQVAKLVIQQLPPAQQAPLMLAVTAAVALAKGASAAFNNSNGQGATASAAQSHGSIVPAECALGGCTQPPFVDASGDTSEYCSARHREEAVQSGQATACIMCRKYPQHGSDDFCGRACRDEAASKGLPP</sequence>
<feature type="compositionally biased region" description="Pro residues" evidence="1">
    <location>
        <begin position="67"/>
        <end position="82"/>
    </location>
</feature>
<name>A0A550CIC8_9AGAR</name>
<proteinExistence type="predicted"/>
<dbReference type="EMBL" id="VDMD01000007">
    <property type="protein sequence ID" value="TRM64504.1"/>
    <property type="molecule type" value="Genomic_DNA"/>
</dbReference>
<evidence type="ECO:0000256" key="1">
    <source>
        <dbReference type="SAM" id="MobiDB-lite"/>
    </source>
</evidence>
<reference evidence="2 3" key="1">
    <citation type="journal article" date="2019" name="New Phytol.">
        <title>Comparative genomics reveals unique wood-decay strategies and fruiting body development in the Schizophyllaceae.</title>
        <authorList>
            <person name="Almasi E."/>
            <person name="Sahu N."/>
            <person name="Krizsan K."/>
            <person name="Balint B."/>
            <person name="Kovacs G.M."/>
            <person name="Kiss B."/>
            <person name="Cseklye J."/>
            <person name="Drula E."/>
            <person name="Henrissat B."/>
            <person name="Nagy I."/>
            <person name="Chovatia M."/>
            <person name="Adam C."/>
            <person name="LaButti K."/>
            <person name="Lipzen A."/>
            <person name="Riley R."/>
            <person name="Grigoriev I.V."/>
            <person name="Nagy L.G."/>
        </authorList>
    </citation>
    <scope>NUCLEOTIDE SEQUENCE [LARGE SCALE GENOMIC DNA]</scope>
    <source>
        <strain evidence="2 3">NL-1724</strain>
    </source>
</reference>
<keyword evidence="3" id="KW-1185">Reference proteome</keyword>